<gene>
    <name evidence="2" type="ORF">BJG266_LOCUS9085</name>
    <name evidence="4" type="ORF">QVE165_LOCUS12894</name>
    <name evidence="3" type="ORF">QVE165_LOCUS9099</name>
</gene>
<dbReference type="Proteomes" id="UP000663832">
    <property type="component" value="Unassembled WGS sequence"/>
</dbReference>
<sequence>MHYEWLSNGVLPSEMENHTIIIKSIEYPPLLIDPFGQYDQWMKKYYNLPKIYFDNQSKDDVVMSIEQSFLSRSKIYINNCNTLDSVLYSLAQWKATSQESNSNADLIWFELLSLPNLFNQDDQLHHLSEPISENDQQWKNWYDNPQLNLFHNLNNQQFSQIEK</sequence>
<feature type="domain" description="Dynein heavy chain ATP-binding dynein motor region" evidence="1">
    <location>
        <begin position="15"/>
        <end position="98"/>
    </location>
</feature>
<reference evidence="3" key="1">
    <citation type="submission" date="2021-02" db="EMBL/GenBank/DDBJ databases">
        <authorList>
            <person name="Nowell W R."/>
        </authorList>
    </citation>
    <scope>NUCLEOTIDE SEQUENCE</scope>
</reference>
<dbReference type="Pfam" id="PF12781">
    <property type="entry name" value="AAA_9"/>
    <property type="match status" value="1"/>
</dbReference>
<protein>
    <recommendedName>
        <fullName evidence="1">Dynein heavy chain ATP-binding dynein motor region domain-containing protein</fullName>
    </recommendedName>
</protein>
<evidence type="ECO:0000259" key="1">
    <source>
        <dbReference type="Pfam" id="PF12781"/>
    </source>
</evidence>
<dbReference type="EMBL" id="CAJNOM010000065">
    <property type="protein sequence ID" value="CAF0963560.1"/>
    <property type="molecule type" value="Genomic_DNA"/>
</dbReference>
<dbReference type="InterPro" id="IPR035706">
    <property type="entry name" value="AAA_9"/>
</dbReference>
<dbReference type="InterPro" id="IPR027417">
    <property type="entry name" value="P-loop_NTPase"/>
</dbReference>
<accession>A0A813Z577</accession>
<evidence type="ECO:0000313" key="3">
    <source>
        <dbReference type="EMBL" id="CAF0893938.1"/>
    </source>
</evidence>
<name>A0A813Z577_9BILA</name>
<comment type="caution">
    <text evidence="3">The sequence shown here is derived from an EMBL/GenBank/DDBJ whole genome shotgun (WGS) entry which is preliminary data.</text>
</comment>
<dbReference type="EMBL" id="CAJNOM010000041">
    <property type="protein sequence ID" value="CAF0893938.1"/>
    <property type="molecule type" value="Genomic_DNA"/>
</dbReference>
<dbReference type="Proteomes" id="UP000663877">
    <property type="component" value="Unassembled WGS sequence"/>
</dbReference>
<dbReference type="Gene3D" id="3.40.50.300">
    <property type="entry name" value="P-loop containing nucleotide triphosphate hydrolases"/>
    <property type="match status" value="1"/>
</dbReference>
<organism evidence="3 5">
    <name type="scientific">Adineta steineri</name>
    <dbReference type="NCBI Taxonomy" id="433720"/>
    <lineage>
        <taxon>Eukaryota</taxon>
        <taxon>Metazoa</taxon>
        <taxon>Spiralia</taxon>
        <taxon>Gnathifera</taxon>
        <taxon>Rotifera</taxon>
        <taxon>Eurotatoria</taxon>
        <taxon>Bdelloidea</taxon>
        <taxon>Adinetida</taxon>
        <taxon>Adinetidae</taxon>
        <taxon>Adineta</taxon>
    </lineage>
</organism>
<proteinExistence type="predicted"/>
<dbReference type="AlphaFoldDB" id="A0A813Z577"/>
<evidence type="ECO:0000313" key="2">
    <source>
        <dbReference type="EMBL" id="CAF0874571.1"/>
    </source>
</evidence>
<evidence type="ECO:0000313" key="5">
    <source>
        <dbReference type="Proteomes" id="UP000663832"/>
    </source>
</evidence>
<evidence type="ECO:0000313" key="4">
    <source>
        <dbReference type="EMBL" id="CAF0963560.1"/>
    </source>
</evidence>
<keyword evidence="5" id="KW-1185">Reference proteome</keyword>
<dbReference type="EMBL" id="CAJNOI010000029">
    <property type="protein sequence ID" value="CAF0874571.1"/>
    <property type="molecule type" value="Genomic_DNA"/>
</dbReference>